<evidence type="ECO:0000313" key="4">
    <source>
        <dbReference type="Proteomes" id="UP000606786"/>
    </source>
</evidence>
<feature type="transmembrane region" description="Helical" evidence="1">
    <location>
        <begin position="225"/>
        <end position="249"/>
    </location>
</feature>
<dbReference type="AlphaFoldDB" id="W8C506"/>
<dbReference type="OrthoDB" id="7732618at2759"/>
<keyword evidence="1" id="KW-0812">Transmembrane</keyword>
<evidence type="ECO:0000256" key="1">
    <source>
        <dbReference type="SAM" id="Phobius"/>
    </source>
</evidence>
<reference evidence="3" key="2">
    <citation type="journal article" date="2014" name="BMC Genomics">
        <title>A genomic perspective to assessing quality of mass-reared SIT flies used in Mediterranean fruit fly (Ceratitis capitata) eradication in California.</title>
        <authorList>
            <person name="Calla B."/>
            <person name="Hall B."/>
            <person name="Hou S."/>
            <person name="Geib S.M."/>
        </authorList>
    </citation>
    <scope>NUCLEOTIDE SEQUENCE</scope>
</reference>
<name>W8C506_CERCA</name>
<dbReference type="EMBL" id="CAJHJT010000012">
    <property type="protein sequence ID" value="CAD6998377.1"/>
    <property type="molecule type" value="Genomic_DNA"/>
</dbReference>
<reference evidence="2" key="3">
    <citation type="submission" date="2020-11" db="EMBL/GenBank/DDBJ databases">
        <authorList>
            <person name="Whitehead M."/>
        </authorList>
    </citation>
    <scope>NUCLEOTIDE SEQUENCE</scope>
    <source>
        <strain evidence="2">EGII</strain>
    </source>
</reference>
<reference evidence="3" key="1">
    <citation type="submission" date="2013-07" db="EMBL/GenBank/DDBJ databases">
        <authorList>
            <person name="Geib S."/>
        </authorList>
    </citation>
    <scope>NUCLEOTIDE SEQUENCE</scope>
</reference>
<organism evidence="3">
    <name type="scientific">Ceratitis capitata</name>
    <name type="common">Mediterranean fruit fly</name>
    <name type="synonym">Tephritis capitata</name>
    <dbReference type="NCBI Taxonomy" id="7213"/>
    <lineage>
        <taxon>Eukaryota</taxon>
        <taxon>Metazoa</taxon>
        <taxon>Ecdysozoa</taxon>
        <taxon>Arthropoda</taxon>
        <taxon>Hexapoda</taxon>
        <taxon>Insecta</taxon>
        <taxon>Pterygota</taxon>
        <taxon>Neoptera</taxon>
        <taxon>Endopterygota</taxon>
        <taxon>Diptera</taxon>
        <taxon>Brachycera</taxon>
        <taxon>Muscomorpha</taxon>
        <taxon>Tephritoidea</taxon>
        <taxon>Tephritidae</taxon>
        <taxon>Ceratitis</taxon>
        <taxon>Ceratitis</taxon>
    </lineage>
</organism>
<gene>
    <name evidence="2" type="ORF">CCAP1982_LOCUS6977</name>
</gene>
<evidence type="ECO:0000313" key="2">
    <source>
        <dbReference type="EMBL" id="CAD6998377.1"/>
    </source>
</evidence>
<dbReference type="Proteomes" id="UP000606786">
    <property type="component" value="Unassembled WGS sequence"/>
</dbReference>
<sequence>MRNDNVQVTSSINVPAVRFNANKDFQNRSLTYDRDIAFARHQRKSWVRPSSERRSNREALTTLLSAHGENSNDCIERLLAEEISYRDLGSLSNSDLELMGFKDSNERQELISFFTELPNQDPSFKNICDIHEAKMYNGEIMSNAIDHMENMRSALSATNYKLKIFPPDDIIVGDKSFASRFVLEALTELKTVTSEIDKELEELSKLTLDKGSIPVLKRKNKKFHYFTLGFWALACSITAATALTTVYFLKTIKN</sequence>
<evidence type="ECO:0000313" key="3">
    <source>
        <dbReference type="EMBL" id="JAC04499.1"/>
    </source>
</evidence>
<keyword evidence="1" id="KW-1133">Transmembrane helix</keyword>
<dbReference type="EMBL" id="GAMC01002057">
    <property type="protein sequence ID" value="JAC04499.1"/>
    <property type="molecule type" value="mRNA"/>
</dbReference>
<keyword evidence="1" id="KW-0472">Membrane</keyword>
<dbReference type="KEGG" id="ccat:101449642"/>
<accession>W8C506</accession>
<keyword evidence="4" id="KW-1185">Reference proteome</keyword>
<proteinExistence type="evidence at transcript level"/>
<protein>
    <submittedName>
        <fullName evidence="2">(Mediterranean fruit fly) hypothetical protein</fullName>
    </submittedName>
</protein>